<dbReference type="EMBL" id="JAROCY010000013">
    <property type="protein sequence ID" value="MDF8334360.1"/>
    <property type="molecule type" value="Genomic_DNA"/>
</dbReference>
<keyword evidence="1" id="KW-0732">Signal</keyword>
<proteinExistence type="predicted"/>
<evidence type="ECO:0000256" key="1">
    <source>
        <dbReference type="SAM" id="SignalP"/>
    </source>
</evidence>
<evidence type="ECO:0000313" key="3">
    <source>
        <dbReference type="Proteomes" id="UP001222770"/>
    </source>
</evidence>
<name>A0ABT6CKA4_9SPHN</name>
<dbReference type="Proteomes" id="UP001222770">
    <property type="component" value="Unassembled WGS sequence"/>
</dbReference>
<keyword evidence="3" id="KW-1185">Reference proteome</keyword>
<dbReference type="RefSeq" id="WP_277278956.1">
    <property type="nucleotide sequence ID" value="NZ_JAROCY010000013.1"/>
</dbReference>
<sequence>MLQTRFAACTAALALTLAAVPAGAQIAADDPAILTAINSGDVTLNGSINNPQILGGSGNAISLVSQGAVVNYDPQSNLTSEAATTISPSGTGTVNVSISNIKASATNSGTVSSTGSINGEQSSATGSVTISAIGLQSGFSIATKPRASTGG</sequence>
<gene>
    <name evidence="2" type="ORF">POM99_14210</name>
</gene>
<feature type="chain" id="PRO_5046036841" evidence="1">
    <location>
        <begin position="25"/>
        <end position="151"/>
    </location>
</feature>
<comment type="caution">
    <text evidence="2">The sequence shown here is derived from an EMBL/GenBank/DDBJ whole genome shotgun (WGS) entry which is preliminary data.</text>
</comment>
<evidence type="ECO:0000313" key="2">
    <source>
        <dbReference type="EMBL" id="MDF8334360.1"/>
    </source>
</evidence>
<organism evidence="2 3">
    <name type="scientific">Novosphingobium cyanobacteriorum</name>
    <dbReference type="NCBI Taxonomy" id="3024215"/>
    <lineage>
        <taxon>Bacteria</taxon>
        <taxon>Pseudomonadati</taxon>
        <taxon>Pseudomonadota</taxon>
        <taxon>Alphaproteobacteria</taxon>
        <taxon>Sphingomonadales</taxon>
        <taxon>Sphingomonadaceae</taxon>
        <taxon>Novosphingobium</taxon>
    </lineage>
</organism>
<reference evidence="2 3" key="1">
    <citation type="submission" date="2023-03" db="EMBL/GenBank/DDBJ databases">
        <title>Novosphingobium cyanobacteriorum sp. nov., isolated from a eutrophic reservoir during the Microcystis bloom period.</title>
        <authorList>
            <person name="Kang M."/>
            <person name="Le V."/>
            <person name="Ko S.-R."/>
            <person name="Lee S.-A."/>
            <person name="Ahn C.-Y."/>
        </authorList>
    </citation>
    <scope>NUCLEOTIDE SEQUENCE [LARGE SCALE GENOMIC DNA]</scope>
    <source>
        <strain evidence="2 3">HBC54</strain>
    </source>
</reference>
<feature type="signal peptide" evidence="1">
    <location>
        <begin position="1"/>
        <end position="24"/>
    </location>
</feature>
<protein>
    <submittedName>
        <fullName evidence="2">Uncharacterized protein</fullName>
    </submittedName>
</protein>
<accession>A0ABT6CKA4</accession>